<evidence type="ECO:0000313" key="3">
    <source>
        <dbReference type="Proteomes" id="UP001302719"/>
    </source>
</evidence>
<dbReference type="Proteomes" id="UP001302719">
    <property type="component" value="Chromosome"/>
</dbReference>
<dbReference type="KEGG" id="nall:PP769_02280"/>
<dbReference type="EMBL" id="CP116967">
    <property type="protein sequence ID" value="WNM58615.1"/>
    <property type="molecule type" value="Genomic_DNA"/>
</dbReference>
<evidence type="ECO:0000256" key="1">
    <source>
        <dbReference type="SAM" id="MobiDB-lite"/>
    </source>
</evidence>
<proteinExistence type="predicted"/>
<keyword evidence="3" id="KW-1185">Reference proteome</keyword>
<dbReference type="RefSeq" id="WP_312644683.1">
    <property type="nucleotide sequence ID" value="NZ_CP116967.1"/>
</dbReference>
<name>A0AA96GEA8_9BACT</name>
<reference evidence="2 3" key="1">
    <citation type="submission" date="2023-01" db="EMBL/GenBank/DDBJ databases">
        <title>Cultivation and genomic characterization of new, ubiquitous marine nitrite-oxidizing bacteria from the Nitrospirales.</title>
        <authorList>
            <person name="Mueller A.J."/>
            <person name="Daebeler A."/>
            <person name="Herbold C.W."/>
            <person name="Kirkegaard R.H."/>
            <person name="Daims H."/>
        </authorList>
    </citation>
    <scope>NUCLEOTIDE SEQUENCE [LARGE SCALE GENOMIC DNA]</scope>
    <source>
        <strain evidence="2 3">VA</strain>
    </source>
</reference>
<protein>
    <submittedName>
        <fullName evidence="2">Uncharacterized protein</fullName>
    </submittedName>
</protein>
<organism evidence="2 3">
    <name type="scientific">Candidatus Nitrospira allomarina</name>
    <dbReference type="NCBI Taxonomy" id="3020900"/>
    <lineage>
        <taxon>Bacteria</taxon>
        <taxon>Pseudomonadati</taxon>
        <taxon>Nitrospirota</taxon>
        <taxon>Nitrospiria</taxon>
        <taxon>Nitrospirales</taxon>
        <taxon>Nitrospiraceae</taxon>
        <taxon>Nitrospira</taxon>
    </lineage>
</organism>
<gene>
    <name evidence="2" type="ORF">PP769_02280</name>
</gene>
<evidence type="ECO:0000313" key="2">
    <source>
        <dbReference type="EMBL" id="WNM58615.1"/>
    </source>
</evidence>
<accession>A0AA96GEA8</accession>
<feature type="region of interest" description="Disordered" evidence="1">
    <location>
        <begin position="1"/>
        <end position="21"/>
    </location>
</feature>
<sequence>MRWNRTQRDKDKVKEGESDEAIQTGKIAKVVPDGVMEAERIGKPKKIEKKPRRVEDLTDPRILLRSFVEIQGKTVKLENFSKAINALRTGLQDLGLPPKPLQAGAGRKEKSVLKNDKMIVKAFLDLQRDFMEAERIGKPKKIEKKPRRVEDLTDPRILLRSFVEIQGKTVKLENFSKAINALRTGLQDLGLPPQPLQVGAEKEEDKKLLVEIRGQGGTKNDQEILSQQKL</sequence>
<dbReference type="AlphaFoldDB" id="A0AA96GEA8"/>
<feature type="compositionally biased region" description="Basic and acidic residues" evidence="1">
    <location>
        <begin position="1"/>
        <end position="16"/>
    </location>
</feature>